<dbReference type="InterPro" id="IPR029044">
    <property type="entry name" value="Nucleotide-diphossugar_trans"/>
</dbReference>
<keyword evidence="8" id="KW-1185">Reference proteome</keyword>
<name>A0ABP7XLQ6_9ACTN</name>
<comment type="similarity">
    <text evidence="2">Belongs to the glycosyltransferase 2 family.</text>
</comment>
<comment type="pathway">
    <text evidence="1">Cell wall biogenesis; cell wall polysaccharide biosynthesis.</text>
</comment>
<keyword evidence="4" id="KW-0808">Transferase</keyword>
<evidence type="ECO:0000256" key="4">
    <source>
        <dbReference type="ARBA" id="ARBA00022679"/>
    </source>
</evidence>
<evidence type="ECO:0000259" key="6">
    <source>
        <dbReference type="Pfam" id="PF00535"/>
    </source>
</evidence>
<evidence type="ECO:0000256" key="1">
    <source>
        <dbReference type="ARBA" id="ARBA00004776"/>
    </source>
</evidence>
<feature type="domain" description="Glycosyltransferase 2-like" evidence="6">
    <location>
        <begin position="2"/>
        <end position="185"/>
    </location>
</feature>
<dbReference type="Proteomes" id="UP001501495">
    <property type="component" value="Unassembled WGS sequence"/>
</dbReference>
<dbReference type="InterPro" id="IPR001173">
    <property type="entry name" value="Glyco_trans_2-like"/>
</dbReference>
<dbReference type="PANTHER" id="PTHR43179:SF12">
    <property type="entry name" value="GALACTOFURANOSYLTRANSFERASE GLFT2"/>
    <property type="match status" value="1"/>
</dbReference>
<proteinExistence type="inferred from homology"/>
<protein>
    <submittedName>
        <fullName evidence="7">Glycosyltransferase family 2 protein</fullName>
    </submittedName>
</protein>
<evidence type="ECO:0000256" key="5">
    <source>
        <dbReference type="SAM" id="Phobius"/>
    </source>
</evidence>
<dbReference type="EMBL" id="BAAAZH010000020">
    <property type="protein sequence ID" value="GAA4121693.1"/>
    <property type="molecule type" value="Genomic_DNA"/>
</dbReference>
<dbReference type="SUPFAM" id="SSF53448">
    <property type="entry name" value="Nucleotide-diphospho-sugar transferases"/>
    <property type="match status" value="1"/>
</dbReference>
<keyword evidence="3" id="KW-0328">Glycosyltransferase</keyword>
<reference evidence="8" key="1">
    <citation type="journal article" date="2019" name="Int. J. Syst. Evol. Microbiol.">
        <title>The Global Catalogue of Microorganisms (GCM) 10K type strain sequencing project: providing services to taxonomists for standard genome sequencing and annotation.</title>
        <authorList>
            <consortium name="The Broad Institute Genomics Platform"/>
            <consortium name="The Broad Institute Genome Sequencing Center for Infectious Disease"/>
            <person name="Wu L."/>
            <person name="Ma J."/>
        </authorList>
    </citation>
    <scope>NUCLEOTIDE SEQUENCE [LARGE SCALE GENOMIC DNA]</scope>
    <source>
        <strain evidence="8">JCM 16703</strain>
    </source>
</reference>
<keyword evidence="5" id="KW-1133">Transmembrane helix</keyword>
<comment type="caution">
    <text evidence="7">The sequence shown here is derived from an EMBL/GenBank/DDBJ whole genome shotgun (WGS) entry which is preliminary data.</text>
</comment>
<accession>A0ABP7XLQ6</accession>
<evidence type="ECO:0000313" key="8">
    <source>
        <dbReference type="Proteomes" id="UP001501495"/>
    </source>
</evidence>
<keyword evidence="5" id="KW-0472">Membrane</keyword>
<dbReference type="Gene3D" id="3.90.550.10">
    <property type="entry name" value="Spore Coat Polysaccharide Biosynthesis Protein SpsA, Chain A"/>
    <property type="match status" value="1"/>
</dbReference>
<evidence type="ECO:0000256" key="3">
    <source>
        <dbReference type="ARBA" id="ARBA00022676"/>
    </source>
</evidence>
<keyword evidence="5" id="KW-0812">Transmembrane</keyword>
<evidence type="ECO:0000313" key="7">
    <source>
        <dbReference type="EMBL" id="GAA4121693.1"/>
    </source>
</evidence>
<sequence length="321" mass="34107">MVVCTHRAERLPELLEAVASLRRQQLPPTSVLVVVDEGPDLERQVRSALADLATDADPAADDADAATDAAGPPVRVLGLGRNRGVSIARTEGARALDTDLVAFLDDDAVAHPDWLAVLADVLVDSAVLGAGGRSDAVFLAPRPRWLPEEFLWTVGCSYRGQPRTRARVRNVYGGCALLRREVFVDLGGFHPEIGHRDGFSGGGEEAEFCLRASAATGGVFAYEPATGIDHRVPGWRLTWRYYLGRCVAEGRMKARLARLGPGSTLGPERSFAVRLPVAIVRYLLAPPAGVGRSAAFGVVAGGLAVTVGMMLDAVAVRGGRR</sequence>
<feature type="transmembrane region" description="Helical" evidence="5">
    <location>
        <begin position="294"/>
        <end position="316"/>
    </location>
</feature>
<dbReference type="PANTHER" id="PTHR43179">
    <property type="entry name" value="RHAMNOSYLTRANSFERASE WBBL"/>
    <property type="match status" value="1"/>
</dbReference>
<dbReference type="Pfam" id="PF00535">
    <property type="entry name" value="Glycos_transf_2"/>
    <property type="match status" value="1"/>
</dbReference>
<organism evidence="7 8">
    <name type="scientific">Nocardioides fonticola</name>
    <dbReference type="NCBI Taxonomy" id="450363"/>
    <lineage>
        <taxon>Bacteria</taxon>
        <taxon>Bacillati</taxon>
        <taxon>Actinomycetota</taxon>
        <taxon>Actinomycetes</taxon>
        <taxon>Propionibacteriales</taxon>
        <taxon>Nocardioidaceae</taxon>
        <taxon>Nocardioides</taxon>
    </lineage>
</organism>
<gene>
    <name evidence="7" type="ORF">GCM10022215_26830</name>
</gene>
<evidence type="ECO:0000256" key="2">
    <source>
        <dbReference type="ARBA" id="ARBA00006739"/>
    </source>
</evidence>